<reference evidence="3 4" key="1">
    <citation type="submission" date="2024-02" db="EMBL/GenBank/DDBJ databases">
        <title>A novel Wenzhouxiangellaceae bacterium, isolated from coastal sediments.</title>
        <authorList>
            <person name="Du Z.-J."/>
            <person name="Ye Y.-Q."/>
            <person name="Zhang X.-Y."/>
        </authorList>
    </citation>
    <scope>NUCLEOTIDE SEQUENCE [LARGE SCALE GENOMIC DNA]</scope>
    <source>
        <strain evidence="3 4">CH-27</strain>
    </source>
</reference>
<organism evidence="3 4">
    <name type="scientific">Elongatibacter sediminis</name>
    <dbReference type="NCBI Taxonomy" id="3119006"/>
    <lineage>
        <taxon>Bacteria</taxon>
        <taxon>Pseudomonadati</taxon>
        <taxon>Pseudomonadota</taxon>
        <taxon>Gammaproteobacteria</taxon>
        <taxon>Chromatiales</taxon>
        <taxon>Wenzhouxiangellaceae</taxon>
        <taxon>Elongatibacter</taxon>
    </lineage>
</organism>
<evidence type="ECO:0000256" key="1">
    <source>
        <dbReference type="SAM" id="SignalP"/>
    </source>
</evidence>
<feature type="chain" id="PRO_5043802060" evidence="1">
    <location>
        <begin position="26"/>
        <end position="296"/>
    </location>
</feature>
<keyword evidence="1" id="KW-0732">Signal</keyword>
<dbReference type="InterPro" id="IPR025164">
    <property type="entry name" value="Toastrack_DUF4097"/>
</dbReference>
<evidence type="ECO:0000313" key="4">
    <source>
        <dbReference type="Proteomes" id="UP001359886"/>
    </source>
</evidence>
<comment type="caution">
    <text evidence="3">The sequence shown here is derived from an EMBL/GenBank/DDBJ whole genome shotgun (WGS) entry which is preliminary data.</text>
</comment>
<gene>
    <name evidence="3" type="ORF">V3330_17835</name>
</gene>
<evidence type="ECO:0000313" key="3">
    <source>
        <dbReference type="EMBL" id="MEJ8569493.1"/>
    </source>
</evidence>
<dbReference type="RefSeq" id="WP_354696816.1">
    <property type="nucleotide sequence ID" value="NZ_JAZHOG010000014.1"/>
</dbReference>
<feature type="domain" description="DUF4097" evidence="2">
    <location>
        <begin position="96"/>
        <end position="293"/>
    </location>
</feature>
<feature type="signal peptide" evidence="1">
    <location>
        <begin position="1"/>
        <end position="25"/>
    </location>
</feature>
<dbReference type="Pfam" id="PF13349">
    <property type="entry name" value="DUF4097"/>
    <property type="match status" value="1"/>
</dbReference>
<evidence type="ECO:0000259" key="2">
    <source>
        <dbReference type="Pfam" id="PF13349"/>
    </source>
</evidence>
<proteinExistence type="predicted"/>
<protein>
    <submittedName>
        <fullName evidence="3">DUF4097 family beta strand repeat-containing protein</fullName>
    </submittedName>
</protein>
<dbReference type="EMBL" id="JAZHOG010000014">
    <property type="protein sequence ID" value="MEJ8569493.1"/>
    <property type="molecule type" value="Genomic_DNA"/>
</dbReference>
<dbReference type="Proteomes" id="UP001359886">
    <property type="component" value="Unassembled WGS sequence"/>
</dbReference>
<sequence>MKQLLNRNPWIVAVLALLPMGIALAGTEIDETRSMPADGRVQVDNLAGSIDINAWDRNEVRITGELGDGVEELEIGESAQGVTVVVRNRRNQRYVEETRLHLTVPVAASIIAEGVSADISVSGLDGGRFDLSTVSGDIDVEARAARVDVESVSGDVTFRGRTSRISVETVSGEIDLAGVDGEVQVTTVSGDAELEGGTVTVARFETVSGDLDADVDVAGGGRLSADSMSGDVRIVLDDAQQGNFSAQTYSGDIRTDFGAVDAGSRGPGRRLNHREGDGGAIIEIENFSGDIRILRR</sequence>
<accession>A0AAW9RN27</accession>
<dbReference type="AlphaFoldDB" id="A0AAW9RN27"/>
<name>A0AAW9RN27_9GAMM</name>
<keyword evidence="4" id="KW-1185">Reference proteome</keyword>